<evidence type="ECO:0000256" key="1">
    <source>
        <dbReference type="SAM" id="MobiDB-lite"/>
    </source>
</evidence>
<dbReference type="OpenTargets" id="ENSG00000065534"/>
<dbReference type="SMR" id="A0A8I5KVV3"/>
<name>A0A8I5KVV3_HUMAN</name>
<reference evidence="2" key="4">
    <citation type="submission" date="2025-08" db="UniProtKB">
        <authorList>
            <consortium name="Ensembl"/>
        </authorList>
    </citation>
    <scope>IDENTIFICATION</scope>
</reference>
<evidence type="ECO:0007829" key="5">
    <source>
        <dbReference type="ProteomicsDB" id="A0A8I5KVV3"/>
    </source>
</evidence>
<dbReference type="EMBL" id="AC023165">
    <property type="status" value="NOT_ANNOTATED_CDS"/>
    <property type="molecule type" value="Genomic_DNA"/>
</dbReference>
<dbReference type="Proteomes" id="UP000005640">
    <property type="component" value="Chromosome 3"/>
</dbReference>
<keyword evidence="3" id="KW-1185">Reference proteome</keyword>
<dbReference type="GeneTree" id="ENSGT00940000157879"/>
<reference evidence="2" key="5">
    <citation type="submission" date="2025-09" db="UniProtKB">
        <authorList>
            <consortium name="Ensembl"/>
        </authorList>
    </citation>
    <scope>IDENTIFICATION</scope>
</reference>
<dbReference type="Ensembl" id="ENST00000692356.1">
    <property type="protein sequence ID" value="ENSP00000509805.1"/>
    <property type="gene ID" value="ENSG00000065534.21"/>
</dbReference>
<evidence type="ECO:0000313" key="3">
    <source>
        <dbReference type="Proteomes" id="UP000005640"/>
    </source>
</evidence>
<dbReference type="HGNC" id="HGNC:7590">
    <property type="gene designation" value="MYLK"/>
</dbReference>
<proteinExistence type="evidence at protein level"/>
<protein>
    <submittedName>
        <fullName evidence="2">Myosin light chain kinase</fullName>
    </submittedName>
</protein>
<reference evidence="2 3" key="3">
    <citation type="journal article" date="2006" name="Nature">
        <title>The DNA sequence, annotation and analysis of human chromosome 3.</title>
        <authorList>
            <person name="Muzny D.M."/>
            <person name="Scherer S.E."/>
            <person name="Kaul R."/>
            <person name="Wang J."/>
            <person name="Yu J."/>
            <person name="Sudbrak R."/>
            <person name="Buhay C.J."/>
            <person name="Chen R."/>
            <person name="Cree A."/>
            <person name="Ding Y."/>
            <person name="Dugan-Rocha S."/>
            <person name="Gill R."/>
            <person name="Gunaratne P."/>
            <person name="Harris R.A."/>
            <person name="Hawes A.C."/>
            <person name="Hernandez J."/>
            <person name="Hodgson A.V."/>
            <person name="Hume J."/>
            <person name="Jackson A."/>
            <person name="Khan Z.M."/>
            <person name="Kovar-Smith C."/>
            <person name="Lewis L.R."/>
            <person name="Lozado R.J."/>
            <person name="Metzker M.L."/>
            <person name="Milosavljevic A."/>
            <person name="Miner G.R."/>
            <person name="Morgan M.B."/>
            <person name="Nazareth L.V."/>
            <person name="Scott G."/>
            <person name="Sodergren E."/>
            <person name="Song X.Z."/>
            <person name="Steffen D."/>
            <person name="Wei S."/>
            <person name="Wheeler D.A."/>
            <person name="Wright M.W."/>
            <person name="Worley K.C."/>
            <person name="Yuan Y."/>
            <person name="Zhang Z."/>
            <person name="Adams C.Q."/>
            <person name="Ansari-Lari M.A."/>
            <person name="Ayele M."/>
            <person name="Brown M.J."/>
            <person name="Chen G."/>
            <person name="Chen Z."/>
            <person name="Clendenning J."/>
            <person name="Clerc-Blankenburg K.P."/>
            <person name="Chen R."/>
            <person name="Chen Z."/>
            <person name="Davis C."/>
            <person name="Delgado O."/>
            <person name="Dinh H.H."/>
            <person name="Dong W."/>
            <person name="Draper H."/>
            <person name="Ernst S."/>
            <person name="Fu G."/>
            <person name="Gonzalez-Garay M.L."/>
            <person name="Garcia D.K."/>
            <person name="Gillett W."/>
            <person name="Gu J."/>
            <person name="Hao B."/>
            <person name="Haugen E."/>
            <person name="Havlak P."/>
            <person name="He X."/>
            <person name="Hennig S."/>
            <person name="Hu S."/>
            <person name="Huang W."/>
            <person name="Jackson L.R."/>
            <person name="Jacob L.S."/>
            <person name="Kelly S.H."/>
            <person name="Kube M."/>
            <person name="Levy R."/>
            <person name="Li Z."/>
            <person name="Liu B."/>
            <person name="Liu J."/>
            <person name="Liu W."/>
            <person name="Lu J."/>
            <person name="Maheshwari M."/>
            <person name="Nguyen B.V."/>
            <person name="Okwuonu G.O."/>
            <person name="Palmeiri A."/>
            <person name="Pasternak S."/>
            <person name="Perez L.M."/>
            <person name="Phelps K.A."/>
            <person name="Plopper F.J."/>
            <person name="Qiang B."/>
            <person name="Raymond C."/>
            <person name="Rodriguez R."/>
            <person name="Saenphimmachak C."/>
            <person name="Santibanez J."/>
            <person name="Shen H."/>
            <person name="Shen Y."/>
            <person name="Subramanian S."/>
            <person name="Tabor P.E."/>
            <person name="Verduzco D."/>
            <person name="Waldron L."/>
            <person name="Wang J."/>
            <person name="Wang J."/>
            <person name="Wang Q."/>
            <person name="Williams G.A."/>
            <person name="Wong G.K."/>
            <person name="Yao Z."/>
            <person name="Zhang J."/>
            <person name="Zhang X."/>
            <person name="Zhao G."/>
            <person name="Zhou J."/>
            <person name="Zhou Y."/>
            <person name="Nelson D."/>
            <person name="Lehrach H."/>
            <person name="Reinhardt R."/>
            <person name="Naylor S.L."/>
            <person name="Yang H."/>
            <person name="Olson M."/>
            <person name="Weinstock G."/>
            <person name="Gibbs R.A."/>
        </authorList>
    </citation>
    <scope>NUCLEOTIDE SEQUENCE [LARGE SCALE GENOMIC DNA]</scope>
</reference>
<dbReference type="EMBL" id="AC117381">
    <property type="status" value="NOT_ANNOTATED_CDS"/>
    <property type="molecule type" value="Genomic_DNA"/>
</dbReference>
<dbReference type="Ensembl" id="ENST00000692356.1">
    <property type="protein sequence ID" value="ENSP00000509805.1"/>
    <property type="gene ID" value="ENSG00000065534.20"/>
</dbReference>
<evidence type="ECO:0000313" key="2">
    <source>
        <dbReference type="Ensembl" id="ENSP00000509805.1"/>
    </source>
</evidence>
<reference evidence="2 3" key="1">
    <citation type="journal article" date="2001" name="Nature">
        <title>Initial sequencing and analysis of the human genome.</title>
        <authorList>
            <consortium name="International Human Genome Sequencing Consortium"/>
            <person name="Lander E.S."/>
            <person name="Linton L.M."/>
            <person name="Birren B."/>
            <person name="Nusbaum C."/>
            <person name="Zody M.C."/>
            <person name="Baldwin J."/>
            <person name="Devon K."/>
            <person name="Dewar K."/>
            <person name="Doyle M."/>
            <person name="FitzHugh W."/>
            <person name="Funke R."/>
            <person name="Gage D."/>
            <person name="Harris K."/>
            <person name="Heaford A."/>
            <person name="Howland J."/>
            <person name="Kann L."/>
            <person name="Lehoczky J."/>
            <person name="LeVine R."/>
            <person name="McEwan P."/>
            <person name="McKernan K."/>
            <person name="Meldrim J."/>
            <person name="Mesirov J.P."/>
            <person name="Miranda C."/>
            <person name="Morris W."/>
            <person name="Naylor J."/>
            <person name="Raymond C."/>
            <person name="Rosetti M."/>
            <person name="Santos R."/>
            <person name="Sheridan A."/>
            <person name="Sougnez C."/>
            <person name="Stange-Thomann N."/>
            <person name="Stojanovic N."/>
            <person name="Subramanian A."/>
            <person name="Wyman D."/>
            <person name="Rogers J."/>
            <person name="Sulston J."/>
            <person name="Ainscough R."/>
            <person name="Beck S."/>
            <person name="Bentley D."/>
            <person name="Burton J."/>
            <person name="Clee C."/>
            <person name="Carter N."/>
            <person name="Coulson A."/>
            <person name="Deadman R."/>
            <person name="Deloukas P."/>
            <person name="Dunham A."/>
            <person name="Dunham I."/>
            <person name="Durbin R."/>
            <person name="French L."/>
            <person name="Grafham D."/>
            <person name="Gregory S."/>
            <person name="Hubbard T."/>
            <person name="Humphray S."/>
            <person name="Hunt A."/>
            <person name="Jones M."/>
            <person name="Lloyd C."/>
            <person name="McMurray A."/>
            <person name="Matthews L."/>
            <person name="Mercer S."/>
            <person name="Milne S."/>
            <person name="Mullikin J.C."/>
            <person name="Mungall A."/>
            <person name="Plumb R."/>
            <person name="Ross M."/>
            <person name="Shownkeen R."/>
            <person name="Sims S."/>
            <person name="Waterston R.H."/>
            <person name="Wilson R.K."/>
            <person name="Hillier L.W."/>
            <person name="McPherson J.D."/>
            <person name="Marra M.A."/>
            <person name="Mardis E.R."/>
            <person name="Fulton L.A."/>
            <person name="Chinwalla A.T."/>
            <person name="Pepin K.H."/>
            <person name="Gish W.R."/>
            <person name="Chissoe S.L."/>
            <person name="Wendl M.C."/>
            <person name="Delehaunty K.D."/>
            <person name="Miner T.L."/>
            <person name="Delehaunty A."/>
            <person name="Kramer J.B."/>
            <person name="Cook L.L."/>
            <person name="Fulton R.S."/>
            <person name="Johnson D.L."/>
            <person name="Minx P.J."/>
            <person name="Clifton S.W."/>
            <person name="Hawkins T."/>
            <person name="Branscomb E."/>
            <person name="Predki P."/>
            <person name="Richardson P."/>
            <person name="Wenning S."/>
            <person name="Slezak T."/>
            <person name="Doggett N."/>
            <person name="Cheng J.F."/>
            <person name="Olsen A."/>
            <person name="Lucas S."/>
            <person name="Elkin C."/>
            <person name="Uberbacher E."/>
            <person name="Frazier M."/>
            <person name="Gibbs R.A."/>
            <person name="Muzny D.M."/>
            <person name="Scherer S.E."/>
            <person name="Bouck J.B."/>
            <person name="Sodergren E.J."/>
            <person name="Worley K.C."/>
            <person name="Rives C.M."/>
            <person name="Gorrell J.H."/>
            <person name="Metzker M.L."/>
            <person name="Naylor S.L."/>
            <person name="Kucherlapati R.S."/>
            <person name="Nelson D.L."/>
            <person name="Weinstock G.M."/>
            <person name="Sakaki Y."/>
            <person name="Fujiyama A."/>
            <person name="Hattori M."/>
            <person name="Yada T."/>
            <person name="Toyoda A."/>
            <person name="Itoh T."/>
            <person name="Kawagoe C."/>
            <person name="Watanabe H."/>
            <person name="Totoki Y."/>
            <person name="Taylor T."/>
            <person name="Weissenbach J."/>
            <person name="Heilig R."/>
            <person name="Saurin W."/>
            <person name="Artiguenave F."/>
            <person name="Brottier P."/>
            <person name="Bruls T."/>
            <person name="Pelletier E."/>
            <person name="Robert C."/>
            <person name="Wincker P."/>
            <person name="Smith D.R."/>
            <person name="Doucette-Stamm L."/>
            <person name="Rubenfield M."/>
            <person name="Weinstock K."/>
            <person name="Lee H.M."/>
            <person name="Dubois J."/>
            <person name="Rosenthal A."/>
            <person name="Platzer M."/>
            <person name="Nyakatura G."/>
            <person name="Taudien S."/>
            <person name="Rump A."/>
            <person name="Yang H."/>
            <person name="Yu J."/>
            <person name="Wang J."/>
            <person name="Huang G."/>
            <person name="Gu J."/>
            <person name="Hood L."/>
            <person name="Rowen L."/>
            <person name="Madan A."/>
            <person name="Qin S."/>
            <person name="Davis R.W."/>
            <person name="Federspiel N.A."/>
            <person name="Abola A.P."/>
            <person name="Proctor M.J."/>
            <person name="Myers R.M."/>
            <person name="Schmutz J."/>
            <person name="Dickson M."/>
            <person name="Grimwood J."/>
            <person name="Cox D.R."/>
            <person name="Olson M.V."/>
            <person name="Kaul R."/>
            <person name="Raymond C."/>
            <person name="Shimizu N."/>
            <person name="Kawasaki K."/>
            <person name="Minoshima S."/>
            <person name="Evans G.A."/>
            <person name="Athanasiou M."/>
            <person name="Schultz R."/>
            <person name="Roe B.A."/>
            <person name="Chen F."/>
            <person name="Pan H."/>
            <person name="Ramser J."/>
            <person name="Lehrach H."/>
            <person name="Reinhardt R."/>
            <person name="McCombie W.R."/>
            <person name="de la Bastide M."/>
            <person name="Dedhia N."/>
            <person name="Blocker H."/>
            <person name="Hornischer K."/>
            <person name="Nordsiek G."/>
            <person name="Agarwala R."/>
            <person name="Aravind L."/>
            <person name="Bailey J.A."/>
            <person name="Bateman A."/>
            <person name="Batzoglou S."/>
            <person name="Birney E."/>
            <person name="Bork P."/>
            <person name="Brown D.G."/>
            <person name="Burge C.B."/>
            <person name="Cerutti L."/>
            <person name="Chen H.C."/>
            <person name="Church D."/>
            <person name="Clamp M."/>
            <person name="Copley R.R."/>
            <person name="Doerks T."/>
            <person name="Eddy S.R."/>
            <person name="Eichler E.E."/>
            <person name="Furey T.S."/>
            <person name="Galagan J."/>
            <person name="Gilbert J.G."/>
            <person name="Harmon C."/>
            <person name="Hayashizaki Y."/>
            <person name="Haussler D."/>
            <person name="Hermjakob H."/>
            <person name="Hokamp K."/>
            <person name="Jang W."/>
            <person name="Johnson L.S."/>
            <person name="Jones T.A."/>
            <person name="Kasif S."/>
            <person name="Kaspryzk A."/>
            <person name="Kennedy S."/>
            <person name="Kent W.J."/>
            <person name="Kitts P."/>
            <person name="Koonin E.V."/>
            <person name="Korf I."/>
            <person name="Kulp D."/>
            <person name="Lancet D."/>
            <person name="Lowe T.M."/>
            <person name="McLysaght A."/>
            <person name="Mikkelsen T."/>
            <person name="Moran J.V."/>
            <person name="Mulder N."/>
            <person name="Pollara V.J."/>
            <person name="Ponting C.P."/>
            <person name="Schuler G."/>
            <person name="Schultz J."/>
            <person name="Slater G."/>
            <person name="Smit A.F."/>
            <person name="Stupka E."/>
            <person name="Szustakowski J."/>
            <person name="Thierry-Mieg D."/>
            <person name="Thierry-Mieg J."/>
            <person name="Wagner L."/>
            <person name="Wallis J."/>
            <person name="Wheeler R."/>
            <person name="Williams A."/>
            <person name="Wolf Y.I."/>
            <person name="Wolfe K.H."/>
            <person name="Yang S.P."/>
            <person name="Yeh R.F."/>
            <person name="Collins F."/>
            <person name="Guyer M.S."/>
            <person name="Peterson J."/>
            <person name="Felsenfeld A."/>
            <person name="Wetterstrand K.A."/>
            <person name="Patrinos A."/>
            <person name="Morgan M.J."/>
            <person name="de Jong P."/>
            <person name="Catanese J.J."/>
            <person name="Osoegawa K."/>
            <person name="Shizuya H."/>
            <person name="Choi S."/>
            <person name="Chen Y.J."/>
        </authorList>
    </citation>
    <scope>NUCLEOTIDE SEQUENCE [LARGE SCALE GENOMIC DNA]</scope>
</reference>
<sequence length="31" mass="3225">MAMISGLSGRKSSTGSPTSPLNAEKLESEEE</sequence>
<feature type="region of interest" description="Disordered" evidence="1">
    <location>
        <begin position="1"/>
        <end position="31"/>
    </location>
</feature>
<dbReference type="OrthoDB" id="2152335at2759"/>
<dbReference type="EMBL" id="AC020634">
    <property type="status" value="NOT_ANNOTATED_CDS"/>
    <property type="molecule type" value="Genomic_DNA"/>
</dbReference>
<organism evidence="2 3">
    <name type="scientific">Homo sapiens</name>
    <name type="common">Human</name>
    <dbReference type="NCBI Taxonomy" id="9606"/>
    <lineage>
        <taxon>Eukaryota</taxon>
        <taxon>Metazoa</taxon>
        <taxon>Chordata</taxon>
        <taxon>Craniata</taxon>
        <taxon>Vertebrata</taxon>
        <taxon>Euteleostomi</taxon>
        <taxon>Mammalia</taxon>
        <taxon>Eutheria</taxon>
        <taxon>Euarchontoglires</taxon>
        <taxon>Primates</taxon>
        <taxon>Haplorrhini</taxon>
        <taxon>Catarrhini</taxon>
        <taxon>Hominidae</taxon>
        <taxon>Homo</taxon>
    </lineage>
</organism>
<reference evidence="2 3" key="2">
    <citation type="journal article" date="2004" name="Nature">
        <title>Finishing the euchromatic sequence of the human genome.</title>
        <authorList>
            <consortium name="International Human Genome Sequencing Consortium"/>
        </authorList>
    </citation>
    <scope>NUCLEOTIDE SEQUENCE [LARGE SCALE GENOMIC DNA]</scope>
</reference>
<evidence type="ECO:0007829" key="4">
    <source>
        <dbReference type="PeptideAtlas" id="A0A8I5KVV3"/>
    </source>
</evidence>
<gene>
    <name evidence="2" type="primary">MYLK</name>
</gene>
<feature type="compositionally biased region" description="Polar residues" evidence="1">
    <location>
        <begin position="10"/>
        <end position="21"/>
    </location>
</feature>
<accession>A0A8I5KVV3</accession>
<keyword evidence="4 5" id="KW-1267">Proteomics identification</keyword>
<dbReference type="AlphaFoldDB" id="A0A8I5KVV3"/>